<organism evidence="1 2">
    <name type="scientific">Olivibacter jilunii</name>
    <dbReference type="NCBI Taxonomy" id="985016"/>
    <lineage>
        <taxon>Bacteria</taxon>
        <taxon>Pseudomonadati</taxon>
        <taxon>Bacteroidota</taxon>
        <taxon>Sphingobacteriia</taxon>
        <taxon>Sphingobacteriales</taxon>
        <taxon>Sphingobacteriaceae</taxon>
        <taxon>Olivibacter</taxon>
    </lineage>
</organism>
<dbReference type="Proteomes" id="UP001597560">
    <property type="component" value="Unassembled WGS sequence"/>
</dbReference>
<evidence type="ECO:0000313" key="2">
    <source>
        <dbReference type="Proteomes" id="UP001597560"/>
    </source>
</evidence>
<dbReference type="RefSeq" id="WP_377609817.1">
    <property type="nucleotide sequence ID" value="NZ_JBHUPA010000002.1"/>
</dbReference>
<dbReference type="EMBL" id="JBHUPA010000002">
    <property type="protein sequence ID" value="MFD2961600.1"/>
    <property type="molecule type" value="Genomic_DNA"/>
</dbReference>
<protein>
    <submittedName>
        <fullName evidence="1">Uncharacterized protein</fullName>
    </submittedName>
</protein>
<accession>A0ABW6B1C7</accession>
<gene>
    <name evidence="1" type="ORF">ACFS6J_07385</name>
</gene>
<name>A0ABW6B1C7_9SPHI</name>
<keyword evidence="2" id="KW-1185">Reference proteome</keyword>
<sequence length="104" mass="11957">MHLNKFSGHGKDSIVPDPDLIGKDWLTVEESNGRTFTIEKTKTNGKEWIGNGWHFYVVRIKYGKGWGKAVKRIKDTTPEEEVRSVIEQIKKELVIRTLKYGKGL</sequence>
<comment type="caution">
    <text evidence="1">The sequence shown here is derived from an EMBL/GenBank/DDBJ whole genome shotgun (WGS) entry which is preliminary data.</text>
</comment>
<evidence type="ECO:0000313" key="1">
    <source>
        <dbReference type="EMBL" id="MFD2961600.1"/>
    </source>
</evidence>
<reference evidence="2" key="1">
    <citation type="journal article" date="2019" name="Int. J. Syst. Evol. Microbiol.">
        <title>The Global Catalogue of Microorganisms (GCM) 10K type strain sequencing project: providing services to taxonomists for standard genome sequencing and annotation.</title>
        <authorList>
            <consortium name="The Broad Institute Genomics Platform"/>
            <consortium name="The Broad Institute Genome Sequencing Center for Infectious Disease"/>
            <person name="Wu L."/>
            <person name="Ma J."/>
        </authorList>
    </citation>
    <scope>NUCLEOTIDE SEQUENCE [LARGE SCALE GENOMIC DNA]</scope>
    <source>
        <strain evidence="2">KCTC 23098</strain>
    </source>
</reference>
<proteinExistence type="predicted"/>